<gene>
    <name evidence="2" type="ORF">WT26_30145</name>
</gene>
<name>A0A1B4Q1K6_BURCE</name>
<reference evidence="2 3" key="1">
    <citation type="submission" date="2015-12" db="EMBL/GenBank/DDBJ databases">
        <title>Diversity of Burkholderia near neighbor genomes.</title>
        <authorList>
            <person name="Sahl J."/>
            <person name="Wagner D."/>
            <person name="Keim P."/>
        </authorList>
    </citation>
    <scope>NUCLEOTIDE SEQUENCE [LARGE SCALE GENOMIC DNA]</scope>
    <source>
        <strain evidence="2 3">MSMB1184WGS</strain>
    </source>
</reference>
<evidence type="ECO:0000313" key="3">
    <source>
        <dbReference type="Proteomes" id="UP000094776"/>
    </source>
</evidence>
<dbReference type="Pfam" id="PF03050">
    <property type="entry name" value="DDE_Tnp_IS66"/>
    <property type="match status" value="1"/>
</dbReference>
<proteinExistence type="predicted"/>
<dbReference type="InterPro" id="IPR004291">
    <property type="entry name" value="Transposase_IS66_central"/>
</dbReference>
<dbReference type="Proteomes" id="UP000094776">
    <property type="component" value="Chromosome 2"/>
</dbReference>
<feature type="domain" description="Transposase IS66 central" evidence="1">
    <location>
        <begin position="9"/>
        <end position="90"/>
    </location>
</feature>
<dbReference type="AlphaFoldDB" id="A0A1B4Q1K6"/>
<organism evidence="2 3">
    <name type="scientific">Burkholderia cepacia</name>
    <name type="common">Pseudomonas cepacia</name>
    <dbReference type="NCBI Taxonomy" id="292"/>
    <lineage>
        <taxon>Bacteria</taxon>
        <taxon>Pseudomonadati</taxon>
        <taxon>Pseudomonadota</taxon>
        <taxon>Betaproteobacteria</taxon>
        <taxon>Burkholderiales</taxon>
        <taxon>Burkholderiaceae</taxon>
        <taxon>Burkholderia</taxon>
        <taxon>Burkholderia cepacia complex</taxon>
    </lineage>
</organism>
<protein>
    <recommendedName>
        <fullName evidence="1">Transposase IS66 central domain-containing protein</fullName>
    </recommendedName>
</protein>
<sequence length="111" mass="12254">MEAGAKTAIACTRQGCVLATVEHVPIEPLPNFLPSCLPGGAMQYMSSYWPKLASYVENGNWPIFNDQCENVIRLFAFSRKGWLFSDAVADAWTSANFYSFETCKANGIDTC</sequence>
<evidence type="ECO:0000259" key="1">
    <source>
        <dbReference type="Pfam" id="PF03050"/>
    </source>
</evidence>
<accession>A0A1B4Q1K6</accession>
<evidence type="ECO:0000313" key="2">
    <source>
        <dbReference type="EMBL" id="AOK20065.1"/>
    </source>
</evidence>
<dbReference type="EMBL" id="CP013444">
    <property type="protein sequence ID" value="AOK20065.1"/>
    <property type="molecule type" value="Genomic_DNA"/>
</dbReference>